<dbReference type="Pfam" id="PF01609">
    <property type="entry name" value="DDE_Tnp_1"/>
    <property type="match status" value="1"/>
</dbReference>
<dbReference type="GO" id="GO:0003677">
    <property type="term" value="F:DNA binding"/>
    <property type="evidence" value="ECO:0007669"/>
    <property type="project" value="InterPro"/>
</dbReference>
<protein>
    <submittedName>
        <fullName evidence="2">IS4 family transposase</fullName>
    </submittedName>
</protein>
<keyword evidence="2" id="KW-0614">Plasmid</keyword>
<proteinExistence type="predicted"/>
<dbReference type="NCBIfam" id="NF033591">
    <property type="entry name" value="transpos_IS4_2"/>
    <property type="match status" value="1"/>
</dbReference>
<gene>
    <name evidence="2" type="ORF">DVJ83_17300</name>
</gene>
<dbReference type="SUPFAM" id="SSF53098">
    <property type="entry name" value="Ribonuclease H-like"/>
    <property type="match status" value="1"/>
</dbReference>
<dbReference type="EMBL" id="CP031163">
    <property type="protein sequence ID" value="AXH00873.1"/>
    <property type="molecule type" value="Genomic_DNA"/>
</dbReference>
<organism evidence="2 3">
    <name type="scientific">Deinococcus wulumuqiensis</name>
    <dbReference type="NCBI Taxonomy" id="980427"/>
    <lineage>
        <taxon>Bacteria</taxon>
        <taxon>Thermotogati</taxon>
        <taxon>Deinococcota</taxon>
        <taxon>Deinococci</taxon>
        <taxon>Deinococcales</taxon>
        <taxon>Deinococcaceae</taxon>
        <taxon>Deinococcus</taxon>
    </lineage>
</organism>
<dbReference type="InterPro" id="IPR012337">
    <property type="entry name" value="RNaseH-like_sf"/>
</dbReference>
<dbReference type="GO" id="GO:0006313">
    <property type="term" value="P:DNA transposition"/>
    <property type="evidence" value="ECO:0007669"/>
    <property type="project" value="InterPro"/>
</dbReference>
<geneLocation type="plasmid" evidence="3">
    <name>pdrdi</name>
</geneLocation>
<name>A0A345IMF0_9DEIO</name>
<reference evidence="2 3" key="1">
    <citation type="submission" date="2018-07" db="EMBL/GenBank/DDBJ databases">
        <title>Complete Genome and Methylome Analysis of Deinococcus wulumuqiensis NEB 479.</title>
        <authorList>
            <person name="Fomenkov A."/>
            <person name="Luyten Y."/>
            <person name="Vincze T."/>
            <person name="Anton B.P."/>
            <person name="Clark T."/>
            <person name="Roberts R.J."/>
            <person name="Morgan R.D."/>
        </authorList>
    </citation>
    <scope>NUCLEOTIDE SEQUENCE [LARGE SCALE GENOMIC DNA]</scope>
    <source>
        <strain evidence="2 3">NEB 479</strain>
        <plasmid evidence="3">Plasmid pdrdi</plasmid>
    </source>
</reference>
<evidence type="ECO:0000313" key="3">
    <source>
        <dbReference type="Proteomes" id="UP000253744"/>
    </source>
</evidence>
<dbReference type="InterPro" id="IPR047658">
    <property type="entry name" value="IS4-like_transpos"/>
</dbReference>
<dbReference type="KEGG" id="dwu:DVJ83_17300"/>
<dbReference type="RefSeq" id="WP_114673521.1">
    <property type="nucleotide sequence ID" value="NZ_CALTYN010000033.1"/>
</dbReference>
<evidence type="ECO:0000259" key="1">
    <source>
        <dbReference type="Pfam" id="PF01609"/>
    </source>
</evidence>
<accession>A0A345IMF0</accession>
<sequence>MKTPGSRPPHDTLQTALRSAFPLDARRLVVFTALVLAVIQARTVVLYSLKTHVTLPGTLTARYQRLCRFVQFSFPEGLFPRFALSFLPEGPLDLILDRTNWRFGQQDVNILLLSAVWNGFSLPLMWTLLPHGGASDSQTRESLVARFLTLCPDRPVRCLLADREFIGQHWFRFLDQHGIAPCIRLPARATIGAHRLPVWAVFKKLQVGEVRVWRRQTLIYGVSLRVAATKNAAGETLYLAYRGHVGPNLRRYAGRWQAENLHSALKTRGFNLEDTGLTRAERVSTLLTVVSVAFIWACVTGELLANKKDVQIKKHGHRAVSVFRLGLDHLQDLLLHPSPSSWRTLTTLMPRFEG</sequence>
<dbReference type="Proteomes" id="UP000253744">
    <property type="component" value="Plasmid pDrdI"/>
</dbReference>
<dbReference type="AlphaFoldDB" id="A0A345IMF0"/>
<evidence type="ECO:0000313" key="2">
    <source>
        <dbReference type="EMBL" id="AXH00873.1"/>
    </source>
</evidence>
<feature type="domain" description="Transposase IS4-like" evidence="1">
    <location>
        <begin position="92"/>
        <end position="292"/>
    </location>
</feature>
<dbReference type="InterPro" id="IPR002559">
    <property type="entry name" value="Transposase_11"/>
</dbReference>
<dbReference type="GO" id="GO:0004803">
    <property type="term" value="F:transposase activity"/>
    <property type="evidence" value="ECO:0007669"/>
    <property type="project" value="InterPro"/>
</dbReference>